<evidence type="ECO:0000256" key="7">
    <source>
        <dbReference type="ARBA" id="ARBA00022777"/>
    </source>
</evidence>
<evidence type="ECO:0000256" key="10">
    <source>
        <dbReference type="SAM" id="Coils"/>
    </source>
</evidence>
<dbReference type="InterPro" id="IPR050980">
    <property type="entry name" value="2C_sensor_his_kinase"/>
</dbReference>
<evidence type="ECO:0000256" key="4">
    <source>
        <dbReference type="ARBA" id="ARBA00022475"/>
    </source>
</evidence>
<dbReference type="InterPro" id="IPR005467">
    <property type="entry name" value="His_kinase_dom"/>
</dbReference>
<dbReference type="RefSeq" id="WP_342741370.1">
    <property type="nucleotide sequence ID" value="NZ_FOQH01000006.1"/>
</dbReference>
<reference evidence="13 14" key="1">
    <citation type="submission" date="2016-10" db="EMBL/GenBank/DDBJ databases">
        <authorList>
            <person name="de Groot N.N."/>
        </authorList>
    </citation>
    <scope>NUCLEOTIDE SEQUENCE [LARGE SCALE GENOMIC DNA]</scope>
    <source>
        <strain evidence="13 14">CGMCC 1.11030</strain>
    </source>
</reference>
<keyword evidence="11" id="KW-0812">Transmembrane</keyword>
<keyword evidence="10" id="KW-0175">Coiled coil</keyword>
<evidence type="ECO:0000256" key="9">
    <source>
        <dbReference type="ARBA" id="ARBA00023026"/>
    </source>
</evidence>
<feature type="coiled-coil region" evidence="10">
    <location>
        <begin position="218"/>
        <end position="245"/>
    </location>
</feature>
<dbReference type="Proteomes" id="UP000199377">
    <property type="component" value="Unassembled WGS sequence"/>
</dbReference>
<dbReference type="PROSITE" id="PS50109">
    <property type="entry name" value="HIS_KIN"/>
    <property type="match status" value="1"/>
</dbReference>
<evidence type="ECO:0000256" key="8">
    <source>
        <dbReference type="ARBA" id="ARBA00023012"/>
    </source>
</evidence>
<dbReference type="EMBL" id="FOQH01000006">
    <property type="protein sequence ID" value="SFI38615.1"/>
    <property type="molecule type" value="Genomic_DNA"/>
</dbReference>
<dbReference type="GO" id="GO:0005886">
    <property type="term" value="C:plasma membrane"/>
    <property type="evidence" value="ECO:0007669"/>
    <property type="project" value="UniProtKB-SubCell"/>
</dbReference>
<dbReference type="Pfam" id="PF02518">
    <property type="entry name" value="HATPase_c"/>
    <property type="match status" value="1"/>
</dbReference>
<dbReference type="GO" id="GO:0000155">
    <property type="term" value="F:phosphorelay sensor kinase activity"/>
    <property type="evidence" value="ECO:0007669"/>
    <property type="project" value="InterPro"/>
</dbReference>
<dbReference type="Gene3D" id="1.10.287.130">
    <property type="match status" value="1"/>
</dbReference>
<evidence type="ECO:0000256" key="5">
    <source>
        <dbReference type="ARBA" id="ARBA00022553"/>
    </source>
</evidence>
<accession>A0A1I3HSB1</accession>
<dbReference type="STRING" id="1114924.SAMN05216258_106147"/>
<comment type="subcellular location">
    <subcellularLocation>
        <location evidence="2">Cell membrane</location>
        <topology evidence="2">Multi-pass membrane protein</topology>
    </subcellularLocation>
</comment>
<dbReference type="InterPro" id="IPR036890">
    <property type="entry name" value="HATPase_C_sf"/>
</dbReference>
<dbReference type="InterPro" id="IPR036097">
    <property type="entry name" value="HisK_dim/P_sf"/>
</dbReference>
<dbReference type="SUPFAM" id="SSF55874">
    <property type="entry name" value="ATPase domain of HSP90 chaperone/DNA topoisomerase II/histidine kinase"/>
    <property type="match status" value="1"/>
</dbReference>
<sequence>MLIRSLSGRLLLLTAAFVMLIEALFFAPSVVSFRENYLRERLDRAQIASLALLATPDDMVTPDLEQELLKTAEVLNIVLQRDEARVLILAQPAPRPIDATYDLRTENAFAQWRHAGRVLAMGGDRVIRVIGMPVNGGGDAIEATLEEARLREAMIAYALRILAMSAVIALLTGLLIWMALRRFLVRPMTRVIENMRRFAEDPEDPDRVIRPGSGIAEIAEAEKSLAGLETELRSALRQKARLAAMGEGLAKVSHDLRNLLTTAQLLADRLEGSADPRVARVGPKIIRSLDRAAALCASTLDFGKTEEPAPVIRTVALRALAEEVGDVVFPDRNVAEPAAGGVRFVNAAPEGLTAPADPDQLHRVLVNLARNARQAMENAGRSGEVRISAARSGETVVIEVSDQGPGLPEQARANLFTPFKGGATRGGAGLGLAIAAELARAHGGRVELAASTTEGASFRVTLPAGPRLAPGGRPDRRSAA</sequence>
<evidence type="ECO:0000259" key="12">
    <source>
        <dbReference type="PROSITE" id="PS50109"/>
    </source>
</evidence>
<dbReference type="CDD" id="cd00082">
    <property type="entry name" value="HisKA"/>
    <property type="match status" value="1"/>
</dbReference>
<dbReference type="SMART" id="SM00388">
    <property type="entry name" value="HisKA"/>
    <property type="match status" value="1"/>
</dbReference>
<evidence type="ECO:0000256" key="1">
    <source>
        <dbReference type="ARBA" id="ARBA00000085"/>
    </source>
</evidence>
<evidence type="ECO:0000313" key="14">
    <source>
        <dbReference type="Proteomes" id="UP000199377"/>
    </source>
</evidence>
<dbReference type="InterPro" id="IPR003661">
    <property type="entry name" value="HisK_dim/P_dom"/>
</dbReference>
<keyword evidence="5" id="KW-0597">Phosphoprotein</keyword>
<dbReference type="PANTHER" id="PTHR44936:SF9">
    <property type="entry name" value="SENSOR PROTEIN CREC"/>
    <property type="match status" value="1"/>
</dbReference>
<keyword evidence="14" id="KW-1185">Reference proteome</keyword>
<keyword evidence="6" id="KW-0808">Transferase</keyword>
<organism evidence="13 14">
    <name type="scientific">Albimonas pacifica</name>
    <dbReference type="NCBI Taxonomy" id="1114924"/>
    <lineage>
        <taxon>Bacteria</taxon>
        <taxon>Pseudomonadati</taxon>
        <taxon>Pseudomonadota</taxon>
        <taxon>Alphaproteobacteria</taxon>
        <taxon>Rhodobacterales</taxon>
        <taxon>Paracoccaceae</taxon>
        <taxon>Albimonas</taxon>
    </lineage>
</organism>
<evidence type="ECO:0000313" key="13">
    <source>
        <dbReference type="EMBL" id="SFI38615.1"/>
    </source>
</evidence>
<evidence type="ECO:0000256" key="3">
    <source>
        <dbReference type="ARBA" id="ARBA00012438"/>
    </source>
</evidence>
<dbReference type="PANTHER" id="PTHR44936">
    <property type="entry name" value="SENSOR PROTEIN CREC"/>
    <property type="match status" value="1"/>
</dbReference>
<dbReference type="InterPro" id="IPR003594">
    <property type="entry name" value="HATPase_dom"/>
</dbReference>
<dbReference type="Gene3D" id="3.30.565.10">
    <property type="entry name" value="Histidine kinase-like ATPase, C-terminal domain"/>
    <property type="match status" value="1"/>
</dbReference>
<dbReference type="AlphaFoldDB" id="A0A1I3HSB1"/>
<protein>
    <recommendedName>
        <fullName evidence="3">histidine kinase</fullName>
        <ecNumber evidence="3">2.7.13.3</ecNumber>
    </recommendedName>
</protein>
<feature type="transmembrane region" description="Helical" evidence="11">
    <location>
        <begin position="157"/>
        <end position="180"/>
    </location>
</feature>
<dbReference type="EC" id="2.7.13.3" evidence="3"/>
<keyword evidence="11" id="KW-1133">Transmembrane helix</keyword>
<keyword evidence="8" id="KW-0902">Two-component regulatory system</keyword>
<feature type="domain" description="Histidine kinase" evidence="12">
    <location>
        <begin position="251"/>
        <end position="466"/>
    </location>
</feature>
<comment type="catalytic activity">
    <reaction evidence="1">
        <text>ATP + protein L-histidine = ADP + protein N-phospho-L-histidine.</text>
        <dbReference type="EC" id="2.7.13.3"/>
    </reaction>
</comment>
<name>A0A1I3HSB1_9RHOB</name>
<dbReference type="Pfam" id="PF00512">
    <property type="entry name" value="HisKA"/>
    <property type="match status" value="1"/>
</dbReference>
<keyword evidence="4" id="KW-1003">Cell membrane</keyword>
<dbReference type="CDD" id="cd00075">
    <property type="entry name" value="HATPase"/>
    <property type="match status" value="1"/>
</dbReference>
<evidence type="ECO:0000256" key="6">
    <source>
        <dbReference type="ARBA" id="ARBA00022679"/>
    </source>
</evidence>
<evidence type="ECO:0000256" key="2">
    <source>
        <dbReference type="ARBA" id="ARBA00004651"/>
    </source>
</evidence>
<gene>
    <name evidence="13" type="ORF">SAMN05216258_106147</name>
</gene>
<proteinExistence type="predicted"/>
<evidence type="ECO:0000256" key="11">
    <source>
        <dbReference type="SAM" id="Phobius"/>
    </source>
</evidence>
<keyword evidence="9" id="KW-0843">Virulence</keyword>
<dbReference type="SMART" id="SM00387">
    <property type="entry name" value="HATPase_c"/>
    <property type="match status" value="1"/>
</dbReference>
<keyword evidence="7 13" id="KW-0418">Kinase</keyword>
<keyword evidence="11" id="KW-0472">Membrane</keyword>
<dbReference type="SUPFAM" id="SSF47384">
    <property type="entry name" value="Homodimeric domain of signal transducing histidine kinase"/>
    <property type="match status" value="1"/>
</dbReference>
<dbReference type="InterPro" id="IPR004358">
    <property type="entry name" value="Sig_transdc_His_kin-like_C"/>
</dbReference>
<dbReference type="PRINTS" id="PR00344">
    <property type="entry name" value="BCTRLSENSOR"/>
</dbReference>